<protein>
    <recommendedName>
        <fullName evidence="4">PqqD family protein</fullName>
    </recommendedName>
</protein>
<dbReference type="AlphaFoldDB" id="K0K0K7"/>
<dbReference type="RefSeq" id="WP_015102003.1">
    <property type="nucleotide sequence ID" value="NC_019673.1"/>
</dbReference>
<feature type="transmembrane region" description="Helical" evidence="1">
    <location>
        <begin position="158"/>
        <end position="180"/>
    </location>
</feature>
<keyword evidence="1" id="KW-0472">Membrane</keyword>
<feature type="transmembrane region" description="Helical" evidence="1">
    <location>
        <begin position="328"/>
        <end position="357"/>
    </location>
</feature>
<feature type="transmembrane region" description="Helical" evidence="1">
    <location>
        <begin position="217"/>
        <end position="240"/>
    </location>
</feature>
<accession>K0K0K7</accession>
<dbReference type="Proteomes" id="UP000006281">
    <property type="component" value="Chromosome"/>
</dbReference>
<feature type="transmembrane region" description="Helical" evidence="1">
    <location>
        <begin position="377"/>
        <end position="400"/>
    </location>
</feature>
<dbReference type="KEGG" id="sesp:BN6_46120"/>
<dbReference type="PATRIC" id="fig|1179773.3.peg.4621"/>
<evidence type="ECO:0000313" key="2">
    <source>
        <dbReference type="EMBL" id="CCH31891.1"/>
    </source>
</evidence>
<dbReference type="BioCyc" id="SESP1179773:BN6_RS22325-MONOMER"/>
<organism evidence="2 3">
    <name type="scientific">Saccharothrix espanaensis (strain ATCC 51144 / DSM 44229 / JCM 9112 / NBRC 15066 / NRRL 15764)</name>
    <dbReference type="NCBI Taxonomy" id="1179773"/>
    <lineage>
        <taxon>Bacteria</taxon>
        <taxon>Bacillati</taxon>
        <taxon>Actinomycetota</taxon>
        <taxon>Actinomycetes</taxon>
        <taxon>Pseudonocardiales</taxon>
        <taxon>Pseudonocardiaceae</taxon>
        <taxon>Saccharothrix</taxon>
    </lineage>
</organism>
<feature type="transmembrane region" description="Helical" evidence="1">
    <location>
        <begin position="116"/>
        <end position="138"/>
    </location>
</feature>
<evidence type="ECO:0000313" key="3">
    <source>
        <dbReference type="Proteomes" id="UP000006281"/>
    </source>
</evidence>
<keyword evidence="3" id="KW-1185">Reference proteome</keyword>
<sequence length="416" mass="46405">MSRFPMEATVQVRPYSSRREDDHAVIGDDQRQVYLSIPTEGLDLLEWLREGVPLAEAVRRYEERHGESPDAEEFLEELAGEGFVAPQDAELEQARDGRPKRAWNLDGLSPRAARRWFSAPVAVVAGLVVATAVVLAFLDPRALPGSSSLMFHDHFWAYLWGVIAIATIGVVVHELAHVVAARAAGVSARMTIGNQMYAIVAQTDMSGIWLAPKRARYLALLAGMIVDVLGAALLFIVVWLDRAGVLGLAAPVRTVLAGVLFTYFIRLLWQTFVFLRTDLYYVIATALDTRSLMADTGVYLRNLVRRVRRRPLIDQTGIERREMRAIRVFSVVWVLGRVLSLATLFGLTIPLLLFYGGRVVAFFSGEPVTGTFTWADLLAFALLTFLLDFGGIVLWVRSLIRSSRARRRAPDRVLVE</sequence>
<dbReference type="HOGENOM" id="CLU_054755_0_0_11"/>
<name>K0K0K7_SACES</name>
<dbReference type="eggNOG" id="COG1994">
    <property type="taxonomic scope" value="Bacteria"/>
</dbReference>
<dbReference type="EMBL" id="HE804045">
    <property type="protein sequence ID" value="CCH31891.1"/>
    <property type="molecule type" value="Genomic_DNA"/>
</dbReference>
<gene>
    <name evidence="2" type="ordered locus">BN6_46120</name>
</gene>
<evidence type="ECO:0008006" key="4">
    <source>
        <dbReference type="Google" id="ProtNLM"/>
    </source>
</evidence>
<feature type="transmembrane region" description="Helical" evidence="1">
    <location>
        <begin position="252"/>
        <end position="273"/>
    </location>
</feature>
<proteinExistence type="predicted"/>
<evidence type="ECO:0000256" key="1">
    <source>
        <dbReference type="SAM" id="Phobius"/>
    </source>
</evidence>
<reference evidence="2 3" key="1">
    <citation type="journal article" date="2012" name="BMC Genomics">
        <title>Complete genome sequence of Saccharothrix espanaensis DSM 44229T and comparison to the other completely sequenced Pseudonocardiaceae.</title>
        <authorList>
            <person name="Strobel T."/>
            <person name="Al-Dilaimi A."/>
            <person name="Blom J."/>
            <person name="Gessner A."/>
            <person name="Kalinowski J."/>
            <person name="Luzhetska M."/>
            <person name="Puhler A."/>
            <person name="Szczepanowski R."/>
            <person name="Bechthold A."/>
            <person name="Ruckert C."/>
        </authorList>
    </citation>
    <scope>NUCLEOTIDE SEQUENCE [LARGE SCALE GENOMIC DNA]</scope>
    <source>
        <strain evidence="3">ATCC 51144 / DSM 44229 / JCM 9112 / NBRC 15066 / NRRL 15764</strain>
    </source>
</reference>
<dbReference type="STRING" id="1179773.BN6_46120"/>
<keyword evidence="1" id="KW-0812">Transmembrane</keyword>
<keyword evidence="1" id="KW-1133">Transmembrane helix</keyword>
<dbReference type="OrthoDB" id="4515621at2"/>